<gene>
    <name evidence="2" type="ORF">GCM10023321_50190</name>
</gene>
<accession>A0ABP9QKT8</accession>
<sequence length="142" mass="15164">MHGNVLRILMTLLAGVLLAAGMAIAHPSVAWALHCDNIGESSDHICLFTGRSYDGNLSLIGDLGDGTCADHLDEGYQSYRNGTEFEGYLFEGDDCDGRSYPATSNTESPDIGFVAHSFKQTRVTGLPNILGGTGPLPIPHQR</sequence>
<organism evidence="2 3">
    <name type="scientific">Pseudonocardia eucalypti</name>
    <dbReference type="NCBI Taxonomy" id="648755"/>
    <lineage>
        <taxon>Bacteria</taxon>
        <taxon>Bacillati</taxon>
        <taxon>Actinomycetota</taxon>
        <taxon>Actinomycetes</taxon>
        <taxon>Pseudonocardiales</taxon>
        <taxon>Pseudonocardiaceae</taxon>
        <taxon>Pseudonocardia</taxon>
    </lineage>
</organism>
<keyword evidence="1" id="KW-0732">Signal</keyword>
<evidence type="ECO:0000256" key="1">
    <source>
        <dbReference type="SAM" id="SignalP"/>
    </source>
</evidence>
<dbReference type="RefSeq" id="WP_185060788.1">
    <property type="nucleotide sequence ID" value="NZ_BAABJP010000029.1"/>
</dbReference>
<feature type="signal peptide" evidence="1">
    <location>
        <begin position="1"/>
        <end position="25"/>
    </location>
</feature>
<dbReference type="Proteomes" id="UP001428817">
    <property type="component" value="Unassembled WGS sequence"/>
</dbReference>
<evidence type="ECO:0000313" key="3">
    <source>
        <dbReference type="Proteomes" id="UP001428817"/>
    </source>
</evidence>
<comment type="caution">
    <text evidence="2">The sequence shown here is derived from an EMBL/GenBank/DDBJ whole genome shotgun (WGS) entry which is preliminary data.</text>
</comment>
<protein>
    <recommendedName>
        <fullName evidence="4">Peptidase inhibitor family I36</fullName>
    </recommendedName>
</protein>
<dbReference type="EMBL" id="BAABJP010000029">
    <property type="protein sequence ID" value="GAA5163389.1"/>
    <property type="molecule type" value="Genomic_DNA"/>
</dbReference>
<reference evidence="3" key="1">
    <citation type="journal article" date="2019" name="Int. J. Syst. Evol. Microbiol.">
        <title>The Global Catalogue of Microorganisms (GCM) 10K type strain sequencing project: providing services to taxonomists for standard genome sequencing and annotation.</title>
        <authorList>
            <consortium name="The Broad Institute Genomics Platform"/>
            <consortium name="The Broad Institute Genome Sequencing Center for Infectious Disease"/>
            <person name="Wu L."/>
            <person name="Ma J."/>
        </authorList>
    </citation>
    <scope>NUCLEOTIDE SEQUENCE [LARGE SCALE GENOMIC DNA]</scope>
    <source>
        <strain evidence="3">JCM 18303</strain>
    </source>
</reference>
<evidence type="ECO:0008006" key="4">
    <source>
        <dbReference type="Google" id="ProtNLM"/>
    </source>
</evidence>
<proteinExistence type="predicted"/>
<keyword evidence="3" id="KW-1185">Reference proteome</keyword>
<evidence type="ECO:0000313" key="2">
    <source>
        <dbReference type="EMBL" id="GAA5163389.1"/>
    </source>
</evidence>
<feature type="chain" id="PRO_5046257528" description="Peptidase inhibitor family I36" evidence="1">
    <location>
        <begin position="26"/>
        <end position="142"/>
    </location>
</feature>
<name>A0ABP9QKT8_9PSEU</name>